<evidence type="ECO:0000259" key="5">
    <source>
        <dbReference type="PROSITE" id="PS50212"/>
    </source>
</evidence>
<dbReference type="Gene3D" id="1.20.870.10">
    <property type="entry name" value="Son of sevenless (SoS) protein Chain: S domain 1"/>
    <property type="match status" value="1"/>
</dbReference>
<name>A0A0L0DFH2_THETB</name>
<evidence type="ECO:0000256" key="3">
    <source>
        <dbReference type="SAM" id="MobiDB-lite"/>
    </source>
</evidence>
<dbReference type="CDD" id="cd06224">
    <property type="entry name" value="REM"/>
    <property type="match status" value="1"/>
</dbReference>
<dbReference type="Proteomes" id="UP000054408">
    <property type="component" value="Unassembled WGS sequence"/>
</dbReference>
<dbReference type="InterPro" id="IPR023578">
    <property type="entry name" value="Ras_GEF_dom_sf"/>
</dbReference>
<feature type="region of interest" description="Disordered" evidence="3">
    <location>
        <begin position="1"/>
        <end position="34"/>
    </location>
</feature>
<protein>
    <submittedName>
        <fullName evidence="6">Ras guanine nucleotide exchange factor J</fullName>
    </submittedName>
</protein>
<dbReference type="InterPro" id="IPR019804">
    <property type="entry name" value="Ras_G-nucl-exch_fac_CS"/>
</dbReference>
<dbReference type="CDD" id="cd00155">
    <property type="entry name" value="RasGEF"/>
    <property type="match status" value="1"/>
</dbReference>
<keyword evidence="1 2" id="KW-0344">Guanine-nucleotide releasing factor</keyword>
<feature type="compositionally biased region" description="Low complexity" evidence="3">
    <location>
        <begin position="417"/>
        <end position="431"/>
    </location>
</feature>
<dbReference type="PROSITE" id="PS50212">
    <property type="entry name" value="RASGEF_NTER"/>
    <property type="match status" value="1"/>
</dbReference>
<proteinExistence type="predicted"/>
<dbReference type="Pfam" id="PF00617">
    <property type="entry name" value="RasGEF"/>
    <property type="match status" value="1"/>
</dbReference>
<dbReference type="InterPro" id="IPR008937">
    <property type="entry name" value="Ras-like_GEF"/>
</dbReference>
<evidence type="ECO:0000256" key="1">
    <source>
        <dbReference type="ARBA" id="ARBA00022658"/>
    </source>
</evidence>
<reference evidence="6 7" key="1">
    <citation type="submission" date="2010-05" db="EMBL/GenBank/DDBJ databases">
        <title>The Genome Sequence of Thecamonas trahens ATCC 50062.</title>
        <authorList>
            <consortium name="The Broad Institute Genome Sequencing Platform"/>
            <person name="Russ C."/>
            <person name="Cuomo C."/>
            <person name="Shea T."/>
            <person name="Young S.K."/>
            <person name="Zeng Q."/>
            <person name="Koehrsen M."/>
            <person name="Haas B."/>
            <person name="Borodovsky M."/>
            <person name="Guigo R."/>
            <person name="Alvarado L."/>
            <person name="Berlin A."/>
            <person name="Bochicchio J."/>
            <person name="Borenstein D."/>
            <person name="Chapman S."/>
            <person name="Chen Z."/>
            <person name="Freedman E."/>
            <person name="Gellesch M."/>
            <person name="Goldberg J."/>
            <person name="Griggs A."/>
            <person name="Gujja S."/>
            <person name="Heilman E."/>
            <person name="Heiman D."/>
            <person name="Hepburn T."/>
            <person name="Howarth C."/>
            <person name="Jen D."/>
            <person name="Larson L."/>
            <person name="Mehta T."/>
            <person name="Park D."/>
            <person name="Pearson M."/>
            <person name="Roberts A."/>
            <person name="Saif S."/>
            <person name="Shenoy N."/>
            <person name="Sisk P."/>
            <person name="Stolte C."/>
            <person name="Sykes S."/>
            <person name="Thomson T."/>
            <person name="Walk T."/>
            <person name="White J."/>
            <person name="Yandava C."/>
            <person name="Burger G."/>
            <person name="Gray M.W."/>
            <person name="Holland P.W.H."/>
            <person name="King N."/>
            <person name="Lang F.B.F."/>
            <person name="Roger A.J."/>
            <person name="Ruiz-Trillo I."/>
            <person name="Lander E."/>
            <person name="Nusbaum C."/>
        </authorList>
    </citation>
    <scope>NUCLEOTIDE SEQUENCE [LARGE SCALE GENOMIC DNA]</scope>
    <source>
        <strain evidence="6 7">ATCC 50062</strain>
    </source>
</reference>
<dbReference type="InterPro" id="IPR000651">
    <property type="entry name" value="Ras-like_Gua-exchang_fac_N"/>
</dbReference>
<accession>A0A0L0DFH2</accession>
<dbReference type="RefSeq" id="XP_013756455.1">
    <property type="nucleotide sequence ID" value="XM_013901001.1"/>
</dbReference>
<dbReference type="PROSITE" id="PS00720">
    <property type="entry name" value="RASGEF"/>
    <property type="match status" value="1"/>
</dbReference>
<dbReference type="SMART" id="SM00147">
    <property type="entry name" value="RasGEF"/>
    <property type="match status" value="1"/>
</dbReference>
<dbReference type="InterPro" id="IPR001895">
    <property type="entry name" value="RASGEF_cat_dom"/>
</dbReference>
<evidence type="ECO:0000259" key="4">
    <source>
        <dbReference type="PROSITE" id="PS50009"/>
    </source>
</evidence>
<evidence type="ECO:0000256" key="2">
    <source>
        <dbReference type="PROSITE-ProRule" id="PRU00168"/>
    </source>
</evidence>
<dbReference type="eggNOG" id="KOG3417">
    <property type="taxonomic scope" value="Eukaryota"/>
</dbReference>
<feature type="region of interest" description="Disordered" evidence="3">
    <location>
        <begin position="403"/>
        <end position="436"/>
    </location>
</feature>
<gene>
    <name evidence="6" type="ORF">AMSG_06954</name>
</gene>
<dbReference type="PANTHER" id="PTHR23113">
    <property type="entry name" value="GUANINE NUCLEOTIDE EXCHANGE FACTOR"/>
    <property type="match status" value="1"/>
</dbReference>
<dbReference type="SUPFAM" id="SSF48366">
    <property type="entry name" value="Ras GEF"/>
    <property type="match status" value="1"/>
</dbReference>
<dbReference type="Pfam" id="PF00618">
    <property type="entry name" value="RasGEF_N"/>
    <property type="match status" value="1"/>
</dbReference>
<dbReference type="EMBL" id="GL349464">
    <property type="protein sequence ID" value="KNC50985.1"/>
    <property type="molecule type" value="Genomic_DNA"/>
</dbReference>
<dbReference type="Gene3D" id="1.10.840.10">
    <property type="entry name" value="Ras guanine-nucleotide exchange factors catalytic domain"/>
    <property type="match status" value="1"/>
</dbReference>
<dbReference type="SMART" id="SM00229">
    <property type="entry name" value="RasGEFN"/>
    <property type="match status" value="1"/>
</dbReference>
<feature type="compositionally biased region" description="Pro residues" evidence="3">
    <location>
        <begin position="951"/>
        <end position="968"/>
    </location>
</feature>
<feature type="domain" description="N-terminal Ras-GEF" evidence="5">
    <location>
        <begin position="1157"/>
        <end position="1284"/>
    </location>
</feature>
<keyword evidence="7" id="KW-1185">Reference proteome</keyword>
<dbReference type="GeneID" id="25566005"/>
<feature type="region of interest" description="Disordered" evidence="3">
    <location>
        <begin position="944"/>
        <end position="977"/>
    </location>
</feature>
<sequence length="1559" mass="173308">MSGLPPPPDGLPPPPAGLPPPPVGLPPPPAGLPPPPVGLPPPPVGLPPPPMCLVPRLVVRLLVCRARRLVVRPLVCRARRLVARPLVCLVLRLVVRLLVCRARRLVVRPLVCLVRRLVVRPLVCLVLHLVVRPLVCLVRRLVAHLLACLVRRLVAHLLACLVRRLVVRPLACLARRPEHRPRPSLVHHLVARPLPSLARRLVARPLPSLARRLVARPLPSLARLLEHHPLPFLARRLVVRPLVCRARRLVARPLMFRARRLVVRLLACLARRPEHRPLPSLARRLARPLVYQARRLVARPLMYRARRLEHRSLSSLARRLVVRLLPSLARRLVARPLMFQARRLVARPLMYRARRLEHRPLSSLARRLVVRLPVYRARRLVARPLMYRARRLEHRPLSSPARRLVPVPLANRPPVEAATPPRKAPRPAGVSKSERKVSRVSMLAGNLAGLFGGPAAGSSAAPGPVRSDVAASANAMPVSSEERLKKDLEVLPEGHSVLKLRNTLQVLLKGEQRLNTMGISELRPEMAGGAEKTSAFARDESDDDEAAASVAEPLLPGMGGRGAVGAPALEDIESGVEDAAAAAAAAAKINTTSEAEAPPTVTVTYQRRRETEQQVQLQISPYATVVEEFPAFVEAFGIPPEEAELLGVYMRMEAGIVKELPMNDIFIMHAVANGTVLELRLRSSTSKVGIVIQVADPFAVYIQYDALTTVQDVLSLLSTQLAARSISVDGLELFLPAEHLWLSPTETIASYELGVEEYLELKARPAVTKTKSKTVNVKITFEATADDTSAAVDSNLILAGESVNMSARMKLALDKTVAETLRLINKKFLVKHVREYGLVMYPSKDKSSGMFLHNGSSLVDYAPVLSKTKELSFQRRLRPYTVTFSTGQVATYRWSDDTSVQDVLDALSKSGGRPALASASLPVRVVTIDDTSLALAEDPAPVADAATPSRYVPPPPPANPPPPPPMPPADWQGKRGNDPHKFATHLFGLFLPLPYFNKAAPNTPLNPSWKLGGLELGSQVRKCEYKLLYRRIKQPIKVYFDDPSLGRLDHDFEVDFSHKVVKIIPIICRQFGLRFPYHYELAKGDVSGSLKTIPYEESLLQAQVPYSSWAMLRRLPEDQIPPPPEEEGEAVNIWDSLPPCPENLVPIEGTPPGTDLDSAGIELASLNKLVERLTHFSNHSMEFQKTFLMTYESFTTSEMLVTKLLERYYVPRPVGLSLADYRKLRSTVTLRIINVFRSWFPTSYEDFSDSLKEFVTSFITSTLVEDGWGPLAASLYAKTIQQVEAAAAAKEDDMIALASIAASAAASSSKKGKKSLWSYDEVEIAQQMCLIDFSMYKVIKPREFISQGWEREKYHHLCPRLMAFIEHFNNISNWAILSIVSQDTLKKRVKRMEKIIRVGKELAELNNFNSLMALVCGLNTAAMLRLKYTRAGLSKKATRMLEELEAICSAESSYKSLRARIASAQPPCIPYVGVYMQDLTFINDGNENTVNGLINFGKRRLVFDQIAKIQLYQQTGWDFPRIPMVYRTLVHPTPGVSENDLYQLSLLREPRGCSKSDVK</sequence>
<dbReference type="GO" id="GO:0007265">
    <property type="term" value="P:Ras protein signal transduction"/>
    <property type="evidence" value="ECO:0007669"/>
    <property type="project" value="TreeGrafter"/>
</dbReference>
<dbReference type="OrthoDB" id="74314at2759"/>
<organism evidence="6 7">
    <name type="scientific">Thecamonas trahens ATCC 50062</name>
    <dbReference type="NCBI Taxonomy" id="461836"/>
    <lineage>
        <taxon>Eukaryota</taxon>
        <taxon>Apusozoa</taxon>
        <taxon>Apusomonadida</taxon>
        <taxon>Apusomonadidae</taxon>
        <taxon>Thecamonas</taxon>
    </lineage>
</organism>
<evidence type="ECO:0000313" key="6">
    <source>
        <dbReference type="EMBL" id="KNC50985.1"/>
    </source>
</evidence>
<dbReference type="InterPro" id="IPR036964">
    <property type="entry name" value="RASGEF_cat_dom_sf"/>
</dbReference>
<evidence type="ECO:0000313" key="7">
    <source>
        <dbReference type="Proteomes" id="UP000054408"/>
    </source>
</evidence>
<dbReference type="GO" id="GO:0005886">
    <property type="term" value="C:plasma membrane"/>
    <property type="evidence" value="ECO:0007669"/>
    <property type="project" value="TreeGrafter"/>
</dbReference>
<dbReference type="PROSITE" id="PS50009">
    <property type="entry name" value="RASGEF_CAT"/>
    <property type="match status" value="1"/>
</dbReference>
<feature type="domain" description="Ras-GEF" evidence="4">
    <location>
        <begin position="1320"/>
        <end position="1551"/>
    </location>
</feature>
<dbReference type="GO" id="GO:0005085">
    <property type="term" value="F:guanyl-nucleotide exchange factor activity"/>
    <property type="evidence" value="ECO:0007669"/>
    <property type="project" value="UniProtKB-KW"/>
</dbReference>
<dbReference type="PANTHER" id="PTHR23113:SF366">
    <property type="entry name" value="RAS GUANINE NUCLEOTIDE EXCHANGE FACTOR R"/>
    <property type="match status" value="1"/>
</dbReference>
<dbReference type="STRING" id="461836.A0A0L0DFH2"/>